<dbReference type="AlphaFoldDB" id="A0A1L9WQ40"/>
<dbReference type="OMA" id="LNAWWSA"/>
<proteinExistence type="predicted"/>
<protein>
    <submittedName>
        <fullName evidence="1">Uncharacterized protein</fullName>
    </submittedName>
</protein>
<dbReference type="GeneID" id="30975294"/>
<dbReference type="OrthoDB" id="67965at2759"/>
<dbReference type="EMBL" id="KV878980">
    <property type="protein sequence ID" value="OJJ98271.1"/>
    <property type="molecule type" value="Genomic_DNA"/>
</dbReference>
<dbReference type="Pfam" id="PF06966">
    <property type="entry name" value="DUF1295"/>
    <property type="match status" value="1"/>
</dbReference>
<dbReference type="RefSeq" id="XP_020054611.1">
    <property type="nucleotide sequence ID" value="XM_020201480.1"/>
</dbReference>
<reference evidence="2" key="1">
    <citation type="journal article" date="2017" name="Genome Biol.">
        <title>Comparative genomics reveals high biological diversity and specific adaptations in the industrially and medically important fungal genus Aspergillus.</title>
        <authorList>
            <person name="de Vries R.P."/>
            <person name="Riley R."/>
            <person name="Wiebenga A."/>
            <person name="Aguilar-Osorio G."/>
            <person name="Amillis S."/>
            <person name="Uchima C.A."/>
            <person name="Anderluh G."/>
            <person name="Asadollahi M."/>
            <person name="Askin M."/>
            <person name="Barry K."/>
            <person name="Battaglia E."/>
            <person name="Bayram O."/>
            <person name="Benocci T."/>
            <person name="Braus-Stromeyer S.A."/>
            <person name="Caldana C."/>
            <person name="Canovas D."/>
            <person name="Cerqueira G.C."/>
            <person name="Chen F."/>
            <person name="Chen W."/>
            <person name="Choi C."/>
            <person name="Clum A."/>
            <person name="Dos Santos R.A."/>
            <person name="Damasio A.R."/>
            <person name="Diallinas G."/>
            <person name="Emri T."/>
            <person name="Fekete E."/>
            <person name="Flipphi M."/>
            <person name="Freyberg S."/>
            <person name="Gallo A."/>
            <person name="Gournas C."/>
            <person name="Habgood R."/>
            <person name="Hainaut M."/>
            <person name="Harispe M.L."/>
            <person name="Henrissat B."/>
            <person name="Hilden K.S."/>
            <person name="Hope R."/>
            <person name="Hossain A."/>
            <person name="Karabika E."/>
            <person name="Karaffa L."/>
            <person name="Karanyi Z."/>
            <person name="Krasevec N."/>
            <person name="Kuo A."/>
            <person name="Kusch H."/>
            <person name="LaButti K."/>
            <person name="Lagendijk E.L."/>
            <person name="Lapidus A."/>
            <person name="Levasseur A."/>
            <person name="Lindquist E."/>
            <person name="Lipzen A."/>
            <person name="Logrieco A.F."/>
            <person name="MacCabe A."/>
            <person name="Maekelae M.R."/>
            <person name="Malavazi I."/>
            <person name="Melin P."/>
            <person name="Meyer V."/>
            <person name="Mielnichuk N."/>
            <person name="Miskei M."/>
            <person name="Molnar A.P."/>
            <person name="Mule G."/>
            <person name="Ngan C.Y."/>
            <person name="Orejas M."/>
            <person name="Orosz E."/>
            <person name="Ouedraogo J.P."/>
            <person name="Overkamp K.M."/>
            <person name="Park H.-S."/>
            <person name="Perrone G."/>
            <person name="Piumi F."/>
            <person name="Punt P.J."/>
            <person name="Ram A.F."/>
            <person name="Ramon A."/>
            <person name="Rauscher S."/>
            <person name="Record E."/>
            <person name="Riano-Pachon D.M."/>
            <person name="Robert V."/>
            <person name="Roehrig J."/>
            <person name="Ruller R."/>
            <person name="Salamov A."/>
            <person name="Salih N.S."/>
            <person name="Samson R.A."/>
            <person name="Sandor E."/>
            <person name="Sanguinetti M."/>
            <person name="Schuetze T."/>
            <person name="Sepcic K."/>
            <person name="Shelest E."/>
            <person name="Sherlock G."/>
            <person name="Sophianopoulou V."/>
            <person name="Squina F.M."/>
            <person name="Sun H."/>
            <person name="Susca A."/>
            <person name="Todd R.B."/>
            <person name="Tsang A."/>
            <person name="Unkles S.E."/>
            <person name="van de Wiele N."/>
            <person name="van Rossen-Uffink D."/>
            <person name="Oliveira J.V."/>
            <person name="Vesth T.C."/>
            <person name="Visser J."/>
            <person name="Yu J.-H."/>
            <person name="Zhou M."/>
            <person name="Andersen M.R."/>
            <person name="Archer D.B."/>
            <person name="Baker S.E."/>
            <person name="Benoit I."/>
            <person name="Brakhage A.A."/>
            <person name="Braus G.H."/>
            <person name="Fischer R."/>
            <person name="Frisvad J.C."/>
            <person name="Goldman G.H."/>
            <person name="Houbraken J."/>
            <person name="Oakley B."/>
            <person name="Pocsi I."/>
            <person name="Scazzocchio C."/>
            <person name="Seiboth B."/>
            <person name="vanKuyk P.A."/>
            <person name="Wortman J."/>
            <person name="Dyer P.S."/>
            <person name="Grigoriev I.V."/>
        </authorList>
    </citation>
    <scope>NUCLEOTIDE SEQUENCE [LARGE SCALE GENOMIC DNA]</scope>
    <source>
        <strain evidence="2">ATCC 16872 / CBS 172.66 / WB 5094</strain>
    </source>
</reference>
<keyword evidence="2" id="KW-1185">Reference proteome</keyword>
<organism evidence="1 2">
    <name type="scientific">Aspergillus aculeatus (strain ATCC 16872 / CBS 172.66 / WB 5094)</name>
    <dbReference type="NCBI Taxonomy" id="690307"/>
    <lineage>
        <taxon>Eukaryota</taxon>
        <taxon>Fungi</taxon>
        <taxon>Dikarya</taxon>
        <taxon>Ascomycota</taxon>
        <taxon>Pezizomycotina</taxon>
        <taxon>Eurotiomycetes</taxon>
        <taxon>Eurotiomycetidae</taxon>
        <taxon>Eurotiales</taxon>
        <taxon>Aspergillaceae</taxon>
        <taxon>Aspergillus</taxon>
        <taxon>Aspergillus subgen. Circumdati</taxon>
    </lineage>
</organism>
<dbReference type="PANTHER" id="PTHR32251">
    <property type="entry name" value="3-OXO-5-ALPHA-STEROID 4-DEHYDROGENASE"/>
    <property type="match status" value="1"/>
</dbReference>
<dbReference type="PANTHER" id="PTHR32251:SF15">
    <property type="entry name" value="3-OXO-5-ALPHA-STEROID 4-DEHYDROGENASE (DUF1295)"/>
    <property type="match status" value="1"/>
</dbReference>
<dbReference type="VEuPathDB" id="FungiDB:ASPACDRAFT_44776"/>
<sequence length="339" mass="37926">MNLTGSGSPLAQADRLRSPGLATGELGILRSTILPSFALHTTLDLAAWAASRATDKAELKDWNWPASQVINAWWSAVGHQVFYNNVSPQTAWRALSWTDKTLLSLVTAWGTRLFARIASRTLRRGADDARYVQLKKQKPVGFWKEMLWKQYLPEAALLTLISLPFTLPFRLTSPSVALDTDVQAALRAFGVGLFGAGFALEVLADEQMEAHRAERTDLCRTGVWSIVRHPNYLGDTLVHLGFAFINCATNFNPLVILGPLTNYVFLRFIGGDKMTEASQEERYKTEDLHKYDQLQEWKSKKNSFWPGFKEIVNPWTWAVVGFGVVGVVVEEGLRGLLTK</sequence>
<gene>
    <name evidence="1" type="ORF">ASPACDRAFT_44776</name>
</gene>
<dbReference type="GO" id="GO:0016020">
    <property type="term" value="C:membrane"/>
    <property type="evidence" value="ECO:0007669"/>
    <property type="project" value="TreeGrafter"/>
</dbReference>
<dbReference type="PROSITE" id="PS50244">
    <property type="entry name" value="S5A_REDUCTASE"/>
    <property type="match status" value="1"/>
</dbReference>
<name>A0A1L9WQ40_ASPA1</name>
<dbReference type="InterPro" id="IPR010721">
    <property type="entry name" value="UstE-like"/>
</dbReference>
<dbReference type="Gene3D" id="1.20.120.1630">
    <property type="match status" value="1"/>
</dbReference>
<evidence type="ECO:0000313" key="1">
    <source>
        <dbReference type="EMBL" id="OJJ98271.1"/>
    </source>
</evidence>
<evidence type="ECO:0000313" key="2">
    <source>
        <dbReference type="Proteomes" id="UP000184546"/>
    </source>
</evidence>
<accession>A0A1L9WQ40</accession>
<dbReference type="Proteomes" id="UP000184546">
    <property type="component" value="Unassembled WGS sequence"/>
</dbReference>